<name>A0A5J5A1Z7_9ASTE</name>
<dbReference type="PANTHER" id="PTHR35046">
    <property type="entry name" value="ZINC KNUCKLE (CCHC-TYPE) FAMILY PROTEIN"/>
    <property type="match status" value="1"/>
</dbReference>
<dbReference type="Proteomes" id="UP000325577">
    <property type="component" value="Linkage Group LG4"/>
</dbReference>
<dbReference type="PANTHER" id="PTHR35046:SF18">
    <property type="entry name" value="RNA-DIRECTED DNA POLYMERASE"/>
    <property type="match status" value="1"/>
</dbReference>
<gene>
    <name evidence="1" type="ORF">F0562_010647</name>
</gene>
<dbReference type="OrthoDB" id="1934635at2759"/>
<accession>A0A5J5A1Z7</accession>
<evidence type="ECO:0000313" key="1">
    <source>
        <dbReference type="EMBL" id="KAA8524224.1"/>
    </source>
</evidence>
<sequence length="294" mass="33746">MLTPLRRFWIVLGFQMKETDLEDALVKQRPSCISGFGLTESRESRSQSHIQHRLTELKELPPRRGEDLQSKSLLELYGLKLAELQSKVRSDDQIWYDVVHMDACHVLLGRPWQFDRRVSHDGRKNTYSFMFNNRKITLTPKRKESPKPTVGDGFFLLSQSQLIKAISNTGIVYMLIAKESIEDGEIPKSVRGLIDEYDAVFPDKLAAKLPPLWDVQHEIDLTHVLDLKQVNDKAEDLIAQIQEIYKSTKCNLVEATVKYKAAADKKRGFDVGDFVCAILVKDHFSVREYNKLAV</sequence>
<dbReference type="EMBL" id="CM018047">
    <property type="protein sequence ID" value="KAA8524224.1"/>
    <property type="molecule type" value="Genomic_DNA"/>
</dbReference>
<evidence type="ECO:0000313" key="2">
    <source>
        <dbReference type="Proteomes" id="UP000325577"/>
    </source>
</evidence>
<proteinExistence type="predicted"/>
<reference evidence="1 2" key="1">
    <citation type="submission" date="2019-09" db="EMBL/GenBank/DDBJ databases">
        <title>A chromosome-level genome assembly of the Chinese tupelo Nyssa sinensis.</title>
        <authorList>
            <person name="Yang X."/>
            <person name="Kang M."/>
            <person name="Yang Y."/>
            <person name="Xiong H."/>
            <person name="Wang M."/>
            <person name="Zhang Z."/>
            <person name="Wang Z."/>
            <person name="Wu H."/>
            <person name="Ma T."/>
            <person name="Liu J."/>
            <person name="Xi Z."/>
        </authorList>
    </citation>
    <scope>NUCLEOTIDE SEQUENCE [LARGE SCALE GENOMIC DNA]</scope>
    <source>
        <strain evidence="1">J267</strain>
        <tissue evidence="1">Leaf</tissue>
    </source>
</reference>
<organism evidence="1 2">
    <name type="scientific">Nyssa sinensis</name>
    <dbReference type="NCBI Taxonomy" id="561372"/>
    <lineage>
        <taxon>Eukaryota</taxon>
        <taxon>Viridiplantae</taxon>
        <taxon>Streptophyta</taxon>
        <taxon>Embryophyta</taxon>
        <taxon>Tracheophyta</taxon>
        <taxon>Spermatophyta</taxon>
        <taxon>Magnoliopsida</taxon>
        <taxon>eudicotyledons</taxon>
        <taxon>Gunneridae</taxon>
        <taxon>Pentapetalae</taxon>
        <taxon>asterids</taxon>
        <taxon>Cornales</taxon>
        <taxon>Nyssaceae</taxon>
        <taxon>Nyssa</taxon>
    </lineage>
</organism>
<protein>
    <submittedName>
        <fullName evidence="1">Uncharacterized protein</fullName>
    </submittedName>
</protein>
<keyword evidence="2" id="KW-1185">Reference proteome</keyword>
<dbReference type="AlphaFoldDB" id="A0A5J5A1Z7"/>